<feature type="region of interest" description="Disordered" evidence="7">
    <location>
        <begin position="733"/>
        <end position="755"/>
    </location>
</feature>
<evidence type="ECO:0000256" key="7">
    <source>
        <dbReference type="SAM" id="MobiDB-lite"/>
    </source>
</evidence>
<reference evidence="10" key="1">
    <citation type="journal article" date="2019" name="Mol. Biol. Evol.">
        <title>Blast fungal genomes show frequent chromosomal changes, gene gains and losses, and effector gene turnover.</title>
        <authorList>
            <person name="Gomez Luciano L.B."/>
            <person name="Jason Tsai I."/>
            <person name="Chuma I."/>
            <person name="Tosa Y."/>
            <person name="Chen Y.H."/>
            <person name="Li J.Y."/>
            <person name="Li M.Y."/>
            <person name="Jade Lu M.Y."/>
            <person name="Nakayashiki H."/>
            <person name="Li W.H."/>
        </authorList>
    </citation>
    <scope>NUCLEOTIDE SEQUENCE</scope>
    <source>
        <strain evidence="10">NI907</strain>
    </source>
</reference>
<feature type="domain" description="Zn(2)-C6 fungal-type" evidence="8">
    <location>
        <begin position="87"/>
        <end position="117"/>
    </location>
</feature>
<dbReference type="AlphaFoldDB" id="A0A6P8B2M8"/>
<keyword evidence="3" id="KW-0805">Transcription regulation</keyword>
<dbReference type="InterPro" id="IPR021858">
    <property type="entry name" value="Fun_TF"/>
</dbReference>
<feature type="compositionally biased region" description="Low complexity" evidence="7">
    <location>
        <begin position="178"/>
        <end position="194"/>
    </location>
</feature>
<sequence length="755" mass="83650">MSEYYHHLLSSMSGAGQISSPQDAPQQATSTTSVGGGTGIAGSYQNIGYFTGFPEPIMFNSVPKASRSRRKSAQGVDHVKHRRTRSGCFTCRTRRVKCDETHPICDRCRKGKRLCNYPTDSPTTQSSTSSTKDASGTSQLHSPASSHDDREDHDDDNDHDLKLDTIIDEEEPDESTPSAQSKSRSSARRASAASKLHRIKTSVGRQGSETPSLEGTKVSSPATSTGTASVTPAAYNFPELTGLGSSERPEWAHLSQDVRFYLGYFCEHLTNYHYGILTDAHDFFGNILPALALENDALLYALVGFAAYHCTLRNPRGKMHQFLQYYNKSVTILLGFLKRKEDHSPATLLTILQLATIEILQIPCELRLAPAPELTLTLQPATKEYLGDWINLMGHQRAAFEVLTKLYTPQSIIETPTGRTILSWYNRYDVFVGLMGGFAAALPEDWFTSLVSYYHSMSLQDPTNPLWKIEECSARLRLLSREVSLLVAKQSATPDQSYLDQHASISQRLGAWRDGWDPALSDPAYLVQDLGERAAERPESIVDVSVPGSLYQEPLFPVTLLSCEWHTVVILHECQRADIPTKGDGTEELQARLSEQAFAICRIVESIELWPSSPRGSLILTQACLALAALFLPHDAKHQIWIRRKFALLEALGCIFPIGMRNMMADLFEDPTCVRWWLPNNEGFSPVLRAVRAFADERNATSVSAQSENAPDVRHIFSKLHLSGLAKRGLSTTLAETHSPTTTTTEKMSKGKGKA</sequence>
<dbReference type="GO" id="GO:0045944">
    <property type="term" value="P:positive regulation of transcription by RNA polymerase II"/>
    <property type="evidence" value="ECO:0007669"/>
    <property type="project" value="TreeGrafter"/>
</dbReference>
<feature type="region of interest" description="Disordered" evidence="7">
    <location>
        <begin position="115"/>
        <end position="230"/>
    </location>
</feature>
<keyword evidence="9" id="KW-1185">Reference proteome</keyword>
<evidence type="ECO:0000256" key="5">
    <source>
        <dbReference type="ARBA" id="ARBA00023163"/>
    </source>
</evidence>
<evidence type="ECO:0000256" key="1">
    <source>
        <dbReference type="ARBA" id="ARBA00004123"/>
    </source>
</evidence>
<evidence type="ECO:0000256" key="6">
    <source>
        <dbReference type="ARBA" id="ARBA00023242"/>
    </source>
</evidence>
<dbReference type="GeneID" id="41962419"/>
<protein>
    <recommendedName>
        <fullName evidence="8">Zn(2)-C6 fungal-type domain-containing protein</fullName>
    </recommendedName>
</protein>
<evidence type="ECO:0000256" key="2">
    <source>
        <dbReference type="ARBA" id="ARBA00022833"/>
    </source>
</evidence>
<feature type="compositionally biased region" description="Polar residues" evidence="7">
    <location>
        <begin position="203"/>
        <end position="230"/>
    </location>
</feature>
<dbReference type="GO" id="GO:0008270">
    <property type="term" value="F:zinc ion binding"/>
    <property type="evidence" value="ECO:0007669"/>
    <property type="project" value="InterPro"/>
</dbReference>
<reference evidence="10" key="2">
    <citation type="submission" date="2019-10" db="EMBL/GenBank/DDBJ databases">
        <authorList>
            <consortium name="NCBI Genome Project"/>
        </authorList>
    </citation>
    <scope>NUCLEOTIDE SEQUENCE</scope>
    <source>
        <strain evidence="10">NI907</strain>
    </source>
</reference>
<dbReference type="CDD" id="cd00067">
    <property type="entry name" value="GAL4"/>
    <property type="match status" value="1"/>
</dbReference>
<evidence type="ECO:0000256" key="3">
    <source>
        <dbReference type="ARBA" id="ARBA00023015"/>
    </source>
</evidence>
<feature type="compositionally biased region" description="Low complexity" evidence="7">
    <location>
        <begin position="119"/>
        <end position="138"/>
    </location>
</feature>
<feature type="compositionally biased region" description="Polar residues" evidence="7">
    <location>
        <begin position="15"/>
        <end position="28"/>
    </location>
</feature>
<dbReference type="SMART" id="SM00066">
    <property type="entry name" value="GAL4"/>
    <property type="match status" value="1"/>
</dbReference>
<evidence type="ECO:0000256" key="4">
    <source>
        <dbReference type="ARBA" id="ARBA00023125"/>
    </source>
</evidence>
<keyword evidence="6" id="KW-0539">Nucleus</keyword>
<evidence type="ECO:0000313" key="10">
    <source>
        <dbReference type="RefSeq" id="XP_030981284.1"/>
    </source>
</evidence>
<dbReference type="KEGG" id="pgri:PgNI_07499"/>
<organism evidence="9 10">
    <name type="scientific">Pyricularia grisea</name>
    <name type="common">Crabgrass-specific blast fungus</name>
    <name type="synonym">Magnaporthe grisea</name>
    <dbReference type="NCBI Taxonomy" id="148305"/>
    <lineage>
        <taxon>Eukaryota</taxon>
        <taxon>Fungi</taxon>
        <taxon>Dikarya</taxon>
        <taxon>Ascomycota</taxon>
        <taxon>Pezizomycotina</taxon>
        <taxon>Sordariomycetes</taxon>
        <taxon>Sordariomycetidae</taxon>
        <taxon>Magnaporthales</taxon>
        <taxon>Pyriculariaceae</taxon>
        <taxon>Pyricularia</taxon>
    </lineage>
</organism>
<dbReference type="PANTHER" id="PTHR37534">
    <property type="entry name" value="TRANSCRIPTIONAL ACTIVATOR PROTEIN UGA3"/>
    <property type="match status" value="1"/>
</dbReference>
<reference evidence="10" key="3">
    <citation type="submission" date="2025-08" db="UniProtKB">
        <authorList>
            <consortium name="RefSeq"/>
        </authorList>
    </citation>
    <scope>IDENTIFICATION</scope>
    <source>
        <strain evidence="10">NI907</strain>
    </source>
</reference>
<dbReference type="InterPro" id="IPR001138">
    <property type="entry name" value="Zn2Cys6_DnaBD"/>
</dbReference>
<proteinExistence type="predicted"/>
<accession>A0A6P8B2M8</accession>
<keyword evidence="5" id="KW-0804">Transcription</keyword>
<name>A0A6P8B2M8_PYRGI</name>
<comment type="subcellular location">
    <subcellularLocation>
        <location evidence="1">Nucleus</location>
    </subcellularLocation>
</comment>
<gene>
    <name evidence="10" type="ORF">PgNI_07499</name>
</gene>
<dbReference type="PANTHER" id="PTHR37534:SF10">
    <property type="entry name" value="ZN(II)2CYS6 TRANSCRIPTION FACTOR (EUROFUNG)"/>
    <property type="match status" value="1"/>
</dbReference>
<dbReference type="PROSITE" id="PS00463">
    <property type="entry name" value="ZN2_CY6_FUNGAL_1"/>
    <property type="match status" value="1"/>
</dbReference>
<dbReference type="Pfam" id="PF00172">
    <property type="entry name" value="Zn_clus"/>
    <property type="match status" value="1"/>
</dbReference>
<evidence type="ECO:0000259" key="8">
    <source>
        <dbReference type="PROSITE" id="PS50048"/>
    </source>
</evidence>
<dbReference type="GO" id="GO:0000976">
    <property type="term" value="F:transcription cis-regulatory region binding"/>
    <property type="evidence" value="ECO:0007669"/>
    <property type="project" value="TreeGrafter"/>
</dbReference>
<dbReference type="GO" id="GO:0000981">
    <property type="term" value="F:DNA-binding transcription factor activity, RNA polymerase II-specific"/>
    <property type="evidence" value="ECO:0007669"/>
    <property type="project" value="InterPro"/>
</dbReference>
<feature type="region of interest" description="Disordered" evidence="7">
    <location>
        <begin position="15"/>
        <end position="37"/>
    </location>
</feature>
<dbReference type="PROSITE" id="PS50048">
    <property type="entry name" value="ZN2_CY6_FUNGAL_2"/>
    <property type="match status" value="1"/>
</dbReference>
<dbReference type="GO" id="GO:0005634">
    <property type="term" value="C:nucleus"/>
    <property type="evidence" value="ECO:0007669"/>
    <property type="project" value="UniProtKB-SubCell"/>
</dbReference>
<evidence type="ECO:0000313" key="9">
    <source>
        <dbReference type="Proteomes" id="UP000515153"/>
    </source>
</evidence>
<dbReference type="SUPFAM" id="SSF57701">
    <property type="entry name" value="Zn2/Cys6 DNA-binding domain"/>
    <property type="match status" value="1"/>
</dbReference>
<dbReference type="InterPro" id="IPR036864">
    <property type="entry name" value="Zn2-C6_fun-type_DNA-bd_sf"/>
</dbReference>
<dbReference type="RefSeq" id="XP_030981284.1">
    <property type="nucleotide sequence ID" value="XM_031127510.1"/>
</dbReference>
<dbReference type="Pfam" id="PF11951">
    <property type="entry name" value="Fungal_trans_2"/>
    <property type="match status" value="1"/>
</dbReference>
<keyword evidence="4" id="KW-0238">DNA-binding</keyword>
<dbReference type="Gene3D" id="4.10.240.10">
    <property type="entry name" value="Zn(2)-C6 fungal-type DNA-binding domain"/>
    <property type="match status" value="1"/>
</dbReference>
<keyword evidence="2" id="KW-0862">Zinc</keyword>
<dbReference type="Proteomes" id="UP000515153">
    <property type="component" value="Unplaced"/>
</dbReference>
<feature type="compositionally biased region" description="Low complexity" evidence="7">
    <location>
        <begin position="733"/>
        <end position="745"/>
    </location>
</feature>